<dbReference type="OrthoDB" id="3996471at2759"/>
<comment type="similarity">
    <text evidence="1">Belongs to the REXO1/REXO3 family.</text>
</comment>
<proteinExistence type="inferred from homology"/>
<feature type="compositionally biased region" description="Low complexity" evidence="5">
    <location>
        <begin position="200"/>
        <end position="217"/>
    </location>
</feature>
<feature type="region of interest" description="Disordered" evidence="5">
    <location>
        <begin position="340"/>
        <end position="365"/>
    </location>
</feature>
<dbReference type="EMBL" id="AZGZ01000041">
    <property type="protein sequence ID" value="KZZ87005.1"/>
    <property type="molecule type" value="Genomic_DNA"/>
</dbReference>
<evidence type="ECO:0000256" key="5">
    <source>
        <dbReference type="SAM" id="MobiDB-lite"/>
    </source>
</evidence>
<evidence type="ECO:0000313" key="8">
    <source>
        <dbReference type="Proteomes" id="UP000242877"/>
    </source>
</evidence>
<dbReference type="CDD" id="cd06145">
    <property type="entry name" value="REX1_like"/>
    <property type="match status" value="1"/>
</dbReference>
<dbReference type="AlphaFoldDB" id="A0A167V3T3"/>
<dbReference type="SUPFAM" id="SSF53098">
    <property type="entry name" value="Ribonuclease H-like"/>
    <property type="match status" value="1"/>
</dbReference>
<accession>A0A167V3T3</accession>
<dbReference type="PANTHER" id="PTHR12801:SF112">
    <property type="entry name" value="RNA EXONUCLEASE 3"/>
    <property type="match status" value="1"/>
</dbReference>
<keyword evidence="4 7" id="KW-0269">Exonuclease</keyword>
<name>A0A167V3T3_9EURO</name>
<evidence type="ECO:0000256" key="4">
    <source>
        <dbReference type="ARBA" id="ARBA00022839"/>
    </source>
</evidence>
<dbReference type="InterPro" id="IPR034922">
    <property type="entry name" value="REX1-like_exo"/>
</dbReference>
<evidence type="ECO:0000313" key="7">
    <source>
        <dbReference type="EMBL" id="KZZ87005.1"/>
    </source>
</evidence>
<evidence type="ECO:0000256" key="1">
    <source>
        <dbReference type="ARBA" id="ARBA00006357"/>
    </source>
</evidence>
<dbReference type="InterPro" id="IPR012337">
    <property type="entry name" value="RNaseH-like_sf"/>
</dbReference>
<comment type="caution">
    <text evidence="7">The sequence shown here is derived from an EMBL/GenBank/DDBJ whole genome shotgun (WGS) entry which is preliminary data.</text>
</comment>
<sequence length="751" mass="81479">MATFTSLGLFRQVPCPEGRRCRLFHCLFSHSSAEVEPRSTTPVEAPPEWLIKASREKTPLAPAVSTTTTTTTRRVEGAQNEATGTKTAEPPAKRRRVEGQLGNSPQGQSTDARSAETTRGSTPLRCPAQAAPPSSSASSTSTYTLPASTATGQSTAKTKQQALPSLTKPIHPPTISRSNASTPTARLAHSIPPLAPTPLSAEPSATPVSATAAANATPKRRVIRKEPLNPRLIAKSPTSHSSRLAIVKKLHQALEALNKKTIAKYKDNPKKRDMVMLEHELVGMALDEEEKVARENASLYNNVIRMRIVKFMKMGQEEWEKIVREYLRLDQVPATTTTLSASTSTTTASAAKTTPTTTTTTSTATTAKKQIDTGLPASLELLLLPKLLARPSDLRSRNYILSKPDPATIEESQRTTLLAQNFEKCERCNTRFQVFPGRRATDGALSTNGPCVYHPSKAYTPRGTSTDHITGMRQPVYPCCGEGIGVSRGCEKCESHVWKTGDAGRLAAVLQFEETPEPEPDTSGGPKEYRPLTFDCEMSYTTLGLELVRLTAASWPDGNIVIDALVRPYGEILDFNTRYSGVDAKLFANAHPYGEQPTEESKSKGIPSLPLLPTPAAARSLLFTYLRPSTPLIGHALENDLNVTRIIHPSIVDTAILFPHPRAYAYSLKILALKYLNRKIQSGGGTQGAEGHDSLEDAVVAGELVRWKIGEMWKGMKGVGWKIEGGKIVSDRGRVLGENEEGAKVGVKRKA</sequence>
<dbReference type="GO" id="GO:0003676">
    <property type="term" value="F:nucleic acid binding"/>
    <property type="evidence" value="ECO:0007669"/>
    <property type="project" value="InterPro"/>
</dbReference>
<evidence type="ECO:0000256" key="2">
    <source>
        <dbReference type="ARBA" id="ARBA00022722"/>
    </source>
</evidence>
<dbReference type="Gene3D" id="3.30.420.10">
    <property type="entry name" value="Ribonuclease H-like superfamily/Ribonuclease H"/>
    <property type="match status" value="1"/>
</dbReference>
<feature type="compositionally biased region" description="Polar residues" evidence="5">
    <location>
        <begin position="101"/>
        <end position="121"/>
    </location>
</feature>
<keyword evidence="8" id="KW-1185">Reference proteome</keyword>
<dbReference type="Proteomes" id="UP000242877">
    <property type="component" value="Unassembled WGS sequence"/>
</dbReference>
<gene>
    <name evidence="7" type="ORF">AAP_06040</name>
</gene>
<feature type="compositionally biased region" description="Polar residues" evidence="5">
    <location>
        <begin position="175"/>
        <end position="184"/>
    </location>
</feature>
<protein>
    <submittedName>
        <fullName evidence="7">RNA exonuclease</fullName>
    </submittedName>
</protein>
<dbReference type="VEuPathDB" id="FungiDB:AAP_06040"/>
<dbReference type="GO" id="GO:0005634">
    <property type="term" value="C:nucleus"/>
    <property type="evidence" value="ECO:0007669"/>
    <property type="project" value="TreeGrafter"/>
</dbReference>
<organism evidence="7 8">
    <name type="scientific">Ascosphaera apis ARSEF 7405</name>
    <dbReference type="NCBI Taxonomy" id="392613"/>
    <lineage>
        <taxon>Eukaryota</taxon>
        <taxon>Fungi</taxon>
        <taxon>Dikarya</taxon>
        <taxon>Ascomycota</taxon>
        <taxon>Pezizomycotina</taxon>
        <taxon>Eurotiomycetes</taxon>
        <taxon>Eurotiomycetidae</taxon>
        <taxon>Onygenales</taxon>
        <taxon>Ascosphaeraceae</taxon>
        <taxon>Ascosphaera</taxon>
    </lineage>
</organism>
<feature type="domain" description="Exonuclease" evidence="6">
    <location>
        <begin position="530"/>
        <end position="714"/>
    </location>
</feature>
<evidence type="ECO:0000256" key="3">
    <source>
        <dbReference type="ARBA" id="ARBA00022801"/>
    </source>
</evidence>
<keyword evidence="3" id="KW-0378">Hydrolase</keyword>
<feature type="compositionally biased region" description="Polar residues" evidence="5">
    <location>
        <begin position="152"/>
        <end position="164"/>
    </location>
</feature>
<keyword evidence="2" id="KW-0540">Nuclease</keyword>
<dbReference type="GO" id="GO:0004527">
    <property type="term" value="F:exonuclease activity"/>
    <property type="evidence" value="ECO:0007669"/>
    <property type="project" value="UniProtKB-KW"/>
</dbReference>
<dbReference type="InterPro" id="IPR013520">
    <property type="entry name" value="Ribonucl_H"/>
</dbReference>
<feature type="compositionally biased region" description="Low complexity" evidence="5">
    <location>
        <begin position="127"/>
        <end position="151"/>
    </location>
</feature>
<feature type="region of interest" description="Disordered" evidence="5">
    <location>
        <begin position="53"/>
        <end position="221"/>
    </location>
</feature>
<reference evidence="7 8" key="1">
    <citation type="journal article" date="2016" name="Genome Biol. Evol.">
        <title>Divergent and convergent evolution of fungal pathogenicity.</title>
        <authorList>
            <person name="Shang Y."/>
            <person name="Xiao G."/>
            <person name="Zheng P."/>
            <person name="Cen K."/>
            <person name="Zhan S."/>
            <person name="Wang C."/>
        </authorList>
    </citation>
    <scope>NUCLEOTIDE SEQUENCE [LARGE SCALE GENOMIC DNA]</scope>
    <source>
        <strain evidence="7 8">ARSEF 7405</strain>
    </source>
</reference>
<dbReference type="PANTHER" id="PTHR12801">
    <property type="entry name" value="RNA EXONUCLEASE REXO1 / RECO3 FAMILY MEMBER-RELATED"/>
    <property type="match status" value="1"/>
</dbReference>
<dbReference type="SMART" id="SM00479">
    <property type="entry name" value="EXOIII"/>
    <property type="match status" value="1"/>
</dbReference>
<evidence type="ECO:0000259" key="6">
    <source>
        <dbReference type="SMART" id="SM00479"/>
    </source>
</evidence>
<dbReference type="InterPro" id="IPR047021">
    <property type="entry name" value="REXO1/3/4-like"/>
</dbReference>
<dbReference type="InterPro" id="IPR036397">
    <property type="entry name" value="RNaseH_sf"/>
</dbReference>